<dbReference type="EMBL" id="ML977327">
    <property type="protein sequence ID" value="KAF2113739.1"/>
    <property type="molecule type" value="Genomic_DNA"/>
</dbReference>
<evidence type="ECO:0000313" key="2">
    <source>
        <dbReference type="Proteomes" id="UP000799770"/>
    </source>
</evidence>
<name>A0A6A5Z2Q3_9PLEO</name>
<organism evidence="1 2">
    <name type="scientific">Lophiotrema nucula</name>
    <dbReference type="NCBI Taxonomy" id="690887"/>
    <lineage>
        <taxon>Eukaryota</taxon>
        <taxon>Fungi</taxon>
        <taxon>Dikarya</taxon>
        <taxon>Ascomycota</taxon>
        <taxon>Pezizomycotina</taxon>
        <taxon>Dothideomycetes</taxon>
        <taxon>Pleosporomycetidae</taxon>
        <taxon>Pleosporales</taxon>
        <taxon>Lophiotremataceae</taxon>
        <taxon>Lophiotrema</taxon>
    </lineage>
</organism>
<dbReference type="AlphaFoldDB" id="A0A6A5Z2Q3"/>
<protein>
    <submittedName>
        <fullName evidence="1">Uncharacterized protein</fullName>
    </submittedName>
</protein>
<keyword evidence="2" id="KW-1185">Reference proteome</keyword>
<reference evidence="1" key="1">
    <citation type="journal article" date="2020" name="Stud. Mycol.">
        <title>101 Dothideomycetes genomes: a test case for predicting lifestyles and emergence of pathogens.</title>
        <authorList>
            <person name="Haridas S."/>
            <person name="Albert R."/>
            <person name="Binder M."/>
            <person name="Bloem J."/>
            <person name="Labutti K."/>
            <person name="Salamov A."/>
            <person name="Andreopoulos B."/>
            <person name="Baker S."/>
            <person name="Barry K."/>
            <person name="Bills G."/>
            <person name="Bluhm B."/>
            <person name="Cannon C."/>
            <person name="Castanera R."/>
            <person name="Culley D."/>
            <person name="Daum C."/>
            <person name="Ezra D."/>
            <person name="Gonzalez J."/>
            <person name="Henrissat B."/>
            <person name="Kuo A."/>
            <person name="Liang C."/>
            <person name="Lipzen A."/>
            <person name="Lutzoni F."/>
            <person name="Magnuson J."/>
            <person name="Mondo S."/>
            <person name="Nolan M."/>
            <person name="Ohm R."/>
            <person name="Pangilinan J."/>
            <person name="Park H.-J."/>
            <person name="Ramirez L."/>
            <person name="Alfaro M."/>
            <person name="Sun H."/>
            <person name="Tritt A."/>
            <person name="Yoshinaga Y."/>
            <person name="Zwiers L.-H."/>
            <person name="Turgeon B."/>
            <person name="Goodwin S."/>
            <person name="Spatafora J."/>
            <person name="Crous P."/>
            <person name="Grigoriev I."/>
        </authorList>
    </citation>
    <scope>NUCLEOTIDE SEQUENCE</scope>
    <source>
        <strain evidence="1">CBS 627.86</strain>
    </source>
</reference>
<dbReference type="OrthoDB" id="3799195at2759"/>
<proteinExistence type="predicted"/>
<dbReference type="Proteomes" id="UP000799770">
    <property type="component" value="Unassembled WGS sequence"/>
</dbReference>
<sequence>MKLFKTADVQSLAFRREAILKGISQDDDTELLRAGKELYEKKSVPVGKLYEEKLGDVTPAKDRKGASAISSYHMSLIQQLKKGELFDDRGSTLWTIWKRRDSKKRLSG</sequence>
<gene>
    <name evidence="1" type="ORF">BDV96DRAFT_578273</name>
</gene>
<evidence type="ECO:0000313" key="1">
    <source>
        <dbReference type="EMBL" id="KAF2113739.1"/>
    </source>
</evidence>
<accession>A0A6A5Z2Q3</accession>